<evidence type="ECO:0000256" key="2">
    <source>
        <dbReference type="PROSITE-ProRule" id="PRU00110"/>
    </source>
</evidence>
<dbReference type="Proteomes" id="UP000222310">
    <property type="component" value="Unassembled WGS sequence"/>
</dbReference>
<evidence type="ECO:0000256" key="3">
    <source>
        <dbReference type="PROSITE-ProRule" id="PRU00169"/>
    </source>
</evidence>
<dbReference type="AlphaFoldDB" id="A0A9Q6EKH5"/>
<feature type="DNA-binding region" description="OmpR/PhoB-type" evidence="4">
    <location>
        <begin position="124"/>
        <end position="223"/>
    </location>
</feature>
<dbReference type="Gene3D" id="1.20.120.160">
    <property type="entry name" value="HPT domain"/>
    <property type="match status" value="1"/>
</dbReference>
<dbReference type="InterPro" id="IPR036641">
    <property type="entry name" value="HPT_dom_sf"/>
</dbReference>
<feature type="modified residue" description="4-aspartylphosphate" evidence="3">
    <location>
        <position position="51"/>
    </location>
</feature>
<dbReference type="PROSITE" id="PS51755">
    <property type="entry name" value="OMPR_PHOB"/>
    <property type="match status" value="1"/>
</dbReference>
<reference evidence="9 10" key="1">
    <citation type="submission" date="2015-02" db="EMBL/GenBank/DDBJ databases">
        <title>Nostoc linckia genome annotation.</title>
        <authorList>
            <person name="Zhou Z."/>
        </authorList>
    </citation>
    <scope>NUCLEOTIDE SEQUENCE [LARGE SCALE GENOMIC DNA]</scope>
    <source>
        <strain evidence="10">z8</strain>
    </source>
</reference>
<feature type="domain" description="Response regulatory" evidence="6">
    <location>
        <begin position="2"/>
        <end position="116"/>
    </location>
</feature>
<dbReference type="CDD" id="cd00383">
    <property type="entry name" value="trans_reg_C"/>
    <property type="match status" value="1"/>
</dbReference>
<dbReference type="SUPFAM" id="SSF52172">
    <property type="entry name" value="CheY-like"/>
    <property type="match status" value="3"/>
</dbReference>
<dbReference type="PANTHER" id="PTHR48111:SF15">
    <property type="entry name" value="OMPR SUBFAMILY"/>
    <property type="match status" value="1"/>
</dbReference>
<dbReference type="InterPro" id="IPR036388">
    <property type="entry name" value="WH-like_DNA-bd_sf"/>
</dbReference>
<organism evidence="9 10">
    <name type="scientific">Nostoc linckia z8</name>
    <dbReference type="NCBI Taxonomy" id="1628746"/>
    <lineage>
        <taxon>Bacteria</taxon>
        <taxon>Bacillati</taxon>
        <taxon>Cyanobacteriota</taxon>
        <taxon>Cyanophyceae</taxon>
        <taxon>Nostocales</taxon>
        <taxon>Nostocaceae</taxon>
        <taxon>Nostoc</taxon>
    </lineage>
</organism>
<gene>
    <name evidence="9" type="ORF">VF08_19190</name>
</gene>
<feature type="modified residue" description="4-aspartylphosphate" evidence="3">
    <location>
        <position position="538"/>
    </location>
</feature>
<dbReference type="InterPro" id="IPR001867">
    <property type="entry name" value="OmpR/PhoB-type_DNA-bd"/>
</dbReference>
<accession>A0A9Q6EKH5</accession>
<feature type="domain" description="Response regulatory" evidence="6">
    <location>
        <begin position="614"/>
        <end position="730"/>
    </location>
</feature>
<feature type="region of interest" description="Disordered" evidence="5">
    <location>
        <begin position="308"/>
        <end position="345"/>
    </location>
</feature>
<evidence type="ECO:0000256" key="5">
    <source>
        <dbReference type="SAM" id="MobiDB-lite"/>
    </source>
</evidence>
<feature type="modified residue" description="Phosphohistidine" evidence="2">
    <location>
        <position position="417"/>
    </location>
</feature>
<feature type="compositionally biased region" description="Basic and acidic residues" evidence="5">
    <location>
        <begin position="225"/>
        <end position="243"/>
    </location>
</feature>
<feature type="compositionally biased region" description="Polar residues" evidence="5">
    <location>
        <begin position="324"/>
        <end position="342"/>
    </location>
</feature>
<feature type="modified residue" description="4-aspartylphosphate" evidence="3">
    <location>
        <position position="663"/>
    </location>
</feature>
<comment type="caution">
    <text evidence="9">The sequence shown here is derived from an EMBL/GenBank/DDBJ whole genome shotgun (WGS) entry which is preliminary data.</text>
</comment>
<sequence>MKLLIVENDRDTAAALTTSLVAQQFTVDTVSDSRSALELAEATEYDLIVLDVMLPDENGIRLCRQLRTQNQQKPILLLTRKVDPADRIAGFEAGADDSITKPYELSELLARIRALLRRGSTVLTKVLCWGQLQLDPNNCEVICQGKGLHLTPKEYKLLELFLRHPRRIFDRRTLLDRICSIDECPGEEAITTQIRGLRRKLQMAGLNSDPIETLYGLGYRLKSVPEEREQGSEQGHGDTETRGQGDTGNIFDRLSALPFGATSRHKSLPSGFGSDAPNVANAVLTDSTGNGATPVLGSHATPLSARRYANKSGNPPTGVAPQVENATSKTLTSSPQSGSVQGAGSPHLPISAFSSSYLLNANRYDAEAETVAAIQQMWQDYQERLQGQLAKLEEAIAHLSTNSLTPDGRQFAQTIAHRLIGSLGAFGMPQAAELARQIERTLKTPTPAVQSEEAVQLKSLLGQLRQVIQQLPTFATTAPTPVLKSSDRVVLLIDDDTDLIEQMQANASNWSIHLETVTDLTLARQRLQYLTPDAIILDLTFPNTTESGLTLLAQLKHQFPTIPVLVLTGLGDLTKRVEVTRLGANAFLQKPATPTEVFQAVSQLLHRIDTINARLLIVDDDPALLSLLQAQLQPWGFQVTTLADSSQFWQYLEATTPDLLLLDVAMPGFSGIELCQVVKSDPRWSRLPVLLLSAHADADTLYRALTAGADDYILKPIVETDLIQRILNFNSW</sequence>
<evidence type="ECO:0000256" key="4">
    <source>
        <dbReference type="PROSITE-ProRule" id="PRU01091"/>
    </source>
</evidence>
<dbReference type="Gene3D" id="1.10.10.10">
    <property type="entry name" value="Winged helix-like DNA-binding domain superfamily/Winged helix DNA-binding domain"/>
    <property type="match status" value="1"/>
</dbReference>
<protein>
    <submittedName>
        <fullName evidence="9">Transcriptional regulator</fullName>
    </submittedName>
</protein>
<feature type="region of interest" description="Disordered" evidence="5">
    <location>
        <begin position="225"/>
        <end position="248"/>
    </location>
</feature>
<evidence type="ECO:0000256" key="1">
    <source>
        <dbReference type="ARBA" id="ARBA00023125"/>
    </source>
</evidence>
<evidence type="ECO:0000313" key="10">
    <source>
        <dbReference type="Proteomes" id="UP000222310"/>
    </source>
</evidence>
<dbReference type="PANTHER" id="PTHR48111">
    <property type="entry name" value="REGULATOR OF RPOS"/>
    <property type="match status" value="1"/>
</dbReference>
<dbReference type="GO" id="GO:0000156">
    <property type="term" value="F:phosphorelay response regulator activity"/>
    <property type="evidence" value="ECO:0007669"/>
    <property type="project" value="TreeGrafter"/>
</dbReference>
<evidence type="ECO:0000259" key="6">
    <source>
        <dbReference type="PROSITE" id="PS50110"/>
    </source>
</evidence>
<dbReference type="InterPro" id="IPR008207">
    <property type="entry name" value="Sig_transdc_His_kin_Hpt_dom"/>
</dbReference>
<dbReference type="SMART" id="SM00448">
    <property type="entry name" value="REC"/>
    <property type="match status" value="3"/>
</dbReference>
<feature type="domain" description="Response regulatory" evidence="6">
    <location>
        <begin position="489"/>
        <end position="605"/>
    </location>
</feature>
<dbReference type="GO" id="GO:0000976">
    <property type="term" value="F:transcription cis-regulatory region binding"/>
    <property type="evidence" value="ECO:0007669"/>
    <property type="project" value="TreeGrafter"/>
</dbReference>
<dbReference type="GO" id="GO:0032993">
    <property type="term" value="C:protein-DNA complex"/>
    <property type="evidence" value="ECO:0007669"/>
    <property type="project" value="TreeGrafter"/>
</dbReference>
<dbReference type="GO" id="GO:0006355">
    <property type="term" value="P:regulation of DNA-templated transcription"/>
    <property type="evidence" value="ECO:0007669"/>
    <property type="project" value="InterPro"/>
</dbReference>
<dbReference type="InterPro" id="IPR011006">
    <property type="entry name" value="CheY-like_superfamily"/>
</dbReference>
<dbReference type="GeneID" id="57097581"/>
<dbReference type="Pfam" id="PF00072">
    <property type="entry name" value="Response_reg"/>
    <property type="match status" value="3"/>
</dbReference>
<dbReference type="CDD" id="cd00156">
    <property type="entry name" value="REC"/>
    <property type="match status" value="2"/>
</dbReference>
<proteinExistence type="predicted"/>
<dbReference type="SUPFAM" id="SSF47226">
    <property type="entry name" value="Histidine-containing phosphotransfer domain, HPT domain"/>
    <property type="match status" value="1"/>
</dbReference>
<dbReference type="InterPro" id="IPR001789">
    <property type="entry name" value="Sig_transdc_resp-reg_receiver"/>
</dbReference>
<feature type="domain" description="HPt" evidence="7">
    <location>
        <begin position="370"/>
        <end position="478"/>
    </location>
</feature>
<dbReference type="SMART" id="SM00862">
    <property type="entry name" value="Trans_reg_C"/>
    <property type="match status" value="1"/>
</dbReference>
<dbReference type="GO" id="GO:0005829">
    <property type="term" value="C:cytosol"/>
    <property type="evidence" value="ECO:0007669"/>
    <property type="project" value="TreeGrafter"/>
</dbReference>
<evidence type="ECO:0000313" key="9">
    <source>
        <dbReference type="EMBL" id="PHK02281.1"/>
    </source>
</evidence>
<dbReference type="EMBL" id="LAHD01000056">
    <property type="protein sequence ID" value="PHK02281.1"/>
    <property type="molecule type" value="Genomic_DNA"/>
</dbReference>
<dbReference type="Pfam" id="PF01627">
    <property type="entry name" value="Hpt"/>
    <property type="match status" value="1"/>
</dbReference>
<dbReference type="InterPro" id="IPR039420">
    <property type="entry name" value="WalR-like"/>
</dbReference>
<dbReference type="RefSeq" id="WP_099070170.1">
    <property type="nucleotide sequence ID" value="NZ_LAHD01000056.1"/>
</dbReference>
<name>A0A9Q6EKH5_NOSLI</name>
<dbReference type="PROSITE" id="PS50110">
    <property type="entry name" value="RESPONSE_REGULATORY"/>
    <property type="match status" value="3"/>
</dbReference>
<dbReference type="PROSITE" id="PS50894">
    <property type="entry name" value="HPT"/>
    <property type="match status" value="1"/>
</dbReference>
<dbReference type="Pfam" id="PF00486">
    <property type="entry name" value="Trans_reg_C"/>
    <property type="match status" value="1"/>
</dbReference>
<keyword evidence="1 4" id="KW-0238">DNA-binding</keyword>
<keyword evidence="3" id="KW-0597">Phosphoprotein</keyword>
<dbReference type="Gene3D" id="3.40.50.2300">
    <property type="match status" value="3"/>
</dbReference>
<feature type="domain" description="OmpR/PhoB-type" evidence="8">
    <location>
        <begin position="124"/>
        <end position="223"/>
    </location>
</feature>
<evidence type="ECO:0000259" key="7">
    <source>
        <dbReference type="PROSITE" id="PS50894"/>
    </source>
</evidence>
<evidence type="ECO:0000259" key="8">
    <source>
        <dbReference type="PROSITE" id="PS51755"/>
    </source>
</evidence>